<dbReference type="AlphaFoldDB" id="A0A2K9PWP3"/>
<accession>A0A2K9PWP3</accession>
<dbReference type="InterPro" id="IPR014710">
    <property type="entry name" value="RmlC-like_jellyroll"/>
</dbReference>
<dbReference type="RefSeq" id="WP_102758115.1">
    <property type="nucleotide sequence ID" value="NZ_CP025791.1"/>
</dbReference>
<dbReference type="EMBL" id="CP025791">
    <property type="protein sequence ID" value="AUP81473.1"/>
    <property type="molecule type" value="Genomic_DNA"/>
</dbReference>
<reference evidence="2 3" key="1">
    <citation type="submission" date="2018-01" db="EMBL/GenBank/DDBJ databases">
        <title>Complete genome sequence of Flavivirga eckloniae ECD14 isolated from seaweed Ecklonia cava.</title>
        <authorList>
            <person name="Lee J.H."/>
            <person name="Baik K.S."/>
            <person name="Seong C.N."/>
        </authorList>
    </citation>
    <scope>NUCLEOTIDE SEQUENCE [LARGE SCALE GENOMIC DNA]</scope>
    <source>
        <strain evidence="2 3">ECD14</strain>
    </source>
</reference>
<dbReference type="Proteomes" id="UP000235826">
    <property type="component" value="Chromosome"/>
</dbReference>
<dbReference type="KEGG" id="fek:C1H87_23225"/>
<evidence type="ECO:0000313" key="3">
    <source>
        <dbReference type="Proteomes" id="UP000235826"/>
    </source>
</evidence>
<dbReference type="CDD" id="cd00038">
    <property type="entry name" value="CAP_ED"/>
    <property type="match status" value="1"/>
</dbReference>
<protein>
    <submittedName>
        <fullName evidence="2">Crp/Fnr family transcriptional regulator</fullName>
    </submittedName>
</protein>
<dbReference type="InterPro" id="IPR018490">
    <property type="entry name" value="cNMP-bd_dom_sf"/>
</dbReference>
<evidence type="ECO:0000259" key="1">
    <source>
        <dbReference type="PROSITE" id="PS50042"/>
    </source>
</evidence>
<dbReference type="Pfam" id="PF00027">
    <property type="entry name" value="cNMP_binding"/>
    <property type="match status" value="1"/>
</dbReference>
<dbReference type="PROSITE" id="PS50042">
    <property type="entry name" value="CNMP_BINDING_3"/>
    <property type="match status" value="1"/>
</dbReference>
<gene>
    <name evidence="2" type="ORF">C1H87_23225</name>
</gene>
<dbReference type="OrthoDB" id="663011at2"/>
<name>A0A2K9PWP3_9FLAO</name>
<dbReference type="SMART" id="SM00100">
    <property type="entry name" value="cNMP"/>
    <property type="match status" value="1"/>
</dbReference>
<dbReference type="InterPro" id="IPR000595">
    <property type="entry name" value="cNMP-bd_dom"/>
</dbReference>
<keyword evidence="3" id="KW-1185">Reference proteome</keyword>
<proteinExistence type="predicted"/>
<evidence type="ECO:0000313" key="2">
    <source>
        <dbReference type="EMBL" id="AUP81473.1"/>
    </source>
</evidence>
<dbReference type="SUPFAM" id="SSF51206">
    <property type="entry name" value="cAMP-binding domain-like"/>
    <property type="match status" value="1"/>
</dbReference>
<dbReference type="Gene3D" id="2.60.120.10">
    <property type="entry name" value="Jelly Rolls"/>
    <property type="match status" value="1"/>
</dbReference>
<feature type="domain" description="Cyclic nucleotide-binding" evidence="1">
    <location>
        <begin position="10"/>
        <end position="113"/>
    </location>
</feature>
<sequence length="191" mass="22308">MNPNVIFINSFLDVSEETFEKLASISTFRKFEKGYQIDKSGEVPSKIYMLISGIIRAYLSSETGKEYNKNFFMPFSFVGSLTALIKKESSRLTYEALTDCKVYEIGFKDVMQLCNEDIQVSRLYNKVLEKVFIRYEERQLEFISMDATERYLKLRKKIPGIDDLIPQYHIASYLSITPVQLSRIRKKIDNN</sequence>
<organism evidence="2 3">
    <name type="scientific">Flavivirga eckloniae</name>
    <dbReference type="NCBI Taxonomy" id="1803846"/>
    <lineage>
        <taxon>Bacteria</taxon>
        <taxon>Pseudomonadati</taxon>
        <taxon>Bacteroidota</taxon>
        <taxon>Flavobacteriia</taxon>
        <taxon>Flavobacteriales</taxon>
        <taxon>Flavobacteriaceae</taxon>
        <taxon>Flavivirga</taxon>
    </lineage>
</organism>